<protein>
    <recommendedName>
        <fullName evidence="3">Reverse transcriptase RNase H-like domain-containing protein</fullName>
    </recommendedName>
</protein>
<dbReference type="Proteomes" id="UP001159363">
    <property type="component" value="Chromosome 6"/>
</dbReference>
<evidence type="ECO:0000313" key="1">
    <source>
        <dbReference type="EMBL" id="KAJ8879071.1"/>
    </source>
</evidence>
<accession>A0ABQ9H457</accession>
<gene>
    <name evidence="1" type="ORF">PR048_019677</name>
</gene>
<name>A0ABQ9H457_9NEOP</name>
<evidence type="ECO:0008006" key="3">
    <source>
        <dbReference type="Google" id="ProtNLM"/>
    </source>
</evidence>
<reference evidence="1 2" key="1">
    <citation type="submission" date="2023-02" db="EMBL/GenBank/DDBJ databases">
        <title>LHISI_Scaffold_Assembly.</title>
        <authorList>
            <person name="Stuart O.P."/>
            <person name="Cleave R."/>
            <person name="Magrath M.J.L."/>
            <person name="Mikheyev A.S."/>
        </authorList>
    </citation>
    <scope>NUCLEOTIDE SEQUENCE [LARGE SCALE GENOMIC DNA]</scope>
    <source>
        <strain evidence="1">Daus_M_001</strain>
        <tissue evidence="1">Leg muscle</tissue>
    </source>
</reference>
<comment type="caution">
    <text evidence="1">The sequence shown here is derived from an EMBL/GenBank/DDBJ whole genome shotgun (WGS) entry which is preliminary data.</text>
</comment>
<proteinExistence type="predicted"/>
<sequence length="95" mass="11150">MDGESRESIWSDQICYFPSSGFNFTRLYQTVFPTGRCFLNCLRGRFITRSSPGMCVWEAEKFATYLEHSELNLFTDNQVLAWLYSHPKHIGKIDR</sequence>
<organism evidence="1 2">
    <name type="scientific">Dryococelus australis</name>
    <dbReference type="NCBI Taxonomy" id="614101"/>
    <lineage>
        <taxon>Eukaryota</taxon>
        <taxon>Metazoa</taxon>
        <taxon>Ecdysozoa</taxon>
        <taxon>Arthropoda</taxon>
        <taxon>Hexapoda</taxon>
        <taxon>Insecta</taxon>
        <taxon>Pterygota</taxon>
        <taxon>Neoptera</taxon>
        <taxon>Polyneoptera</taxon>
        <taxon>Phasmatodea</taxon>
        <taxon>Verophasmatodea</taxon>
        <taxon>Anareolatae</taxon>
        <taxon>Phasmatidae</taxon>
        <taxon>Eurycanthinae</taxon>
        <taxon>Dryococelus</taxon>
    </lineage>
</organism>
<evidence type="ECO:0000313" key="2">
    <source>
        <dbReference type="Proteomes" id="UP001159363"/>
    </source>
</evidence>
<keyword evidence="2" id="KW-1185">Reference proteome</keyword>
<dbReference type="EMBL" id="JARBHB010000007">
    <property type="protein sequence ID" value="KAJ8879071.1"/>
    <property type="molecule type" value="Genomic_DNA"/>
</dbReference>